<dbReference type="InterPro" id="IPR007050">
    <property type="entry name" value="HTH_bacterioopsin"/>
</dbReference>
<reference evidence="4 5" key="1">
    <citation type="submission" date="2018-01" db="EMBL/GenBank/DDBJ databases">
        <title>Complete genome sequence of Salinigranum rubrum GX10T, an extremely halophilic archaeon isolated from a marine solar saltern.</title>
        <authorList>
            <person name="Han S."/>
        </authorList>
    </citation>
    <scope>NUCLEOTIDE SEQUENCE [LARGE SCALE GENOMIC DNA]</scope>
    <source>
        <strain evidence="4 5">GX10</strain>
        <plasmid evidence="5">Plasmid unnamed1</plasmid>
    </source>
</reference>
<organism evidence="4 5">
    <name type="scientific">Salinigranum rubrum</name>
    <dbReference type="NCBI Taxonomy" id="755307"/>
    <lineage>
        <taxon>Archaea</taxon>
        <taxon>Methanobacteriati</taxon>
        <taxon>Methanobacteriota</taxon>
        <taxon>Stenosarchaea group</taxon>
        <taxon>Halobacteria</taxon>
        <taxon>Halobacteriales</taxon>
        <taxon>Haloferacaceae</taxon>
        <taxon>Salinigranum</taxon>
    </lineage>
</organism>
<dbReference type="AlphaFoldDB" id="A0A2I8VQP8"/>
<dbReference type="Pfam" id="PF04967">
    <property type="entry name" value="HTH_10"/>
    <property type="match status" value="1"/>
</dbReference>
<dbReference type="RefSeq" id="WP_103427940.1">
    <property type="nucleotide sequence ID" value="NZ_CP026310.1"/>
</dbReference>
<proteinExistence type="predicted"/>
<keyword evidence="2" id="KW-0804">Transcription</keyword>
<evidence type="ECO:0000256" key="1">
    <source>
        <dbReference type="ARBA" id="ARBA00023015"/>
    </source>
</evidence>
<keyword evidence="5" id="KW-1185">Reference proteome</keyword>
<dbReference type="OrthoDB" id="51502at2157"/>
<dbReference type="EMBL" id="CP026310">
    <property type="protein sequence ID" value="AUV84252.1"/>
    <property type="molecule type" value="Genomic_DNA"/>
</dbReference>
<accession>A0A2I8VQP8</accession>
<evidence type="ECO:0000259" key="3">
    <source>
        <dbReference type="Pfam" id="PF04967"/>
    </source>
</evidence>
<dbReference type="KEGG" id="srub:C2R22_22120"/>
<feature type="domain" description="HTH bat-type" evidence="3">
    <location>
        <begin position="41"/>
        <end position="78"/>
    </location>
</feature>
<geneLocation type="plasmid" evidence="4">
    <name>unnamed1</name>
</geneLocation>
<dbReference type="Proteomes" id="UP000236584">
    <property type="component" value="Plasmid unnamed1"/>
</dbReference>
<dbReference type="GeneID" id="95973277"/>
<sequence length="140" mass="15415">MTSDITTSHEQLSQLKDAFESEGISYEIGSVRQSTDPTDLLTDRQRRFITEAVEQGYYNSPRETTLTELAAVLDVSKGEQAAHFTALKAVSSSTSSANQPCDSAVVTEDIEGDAEKRHRSIWGFAKRSGVITRSNRLSLE</sequence>
<keyword evidence="4" id="KW-0614">Plasmid</keyword>
<dbReference type="PANTHER" id="PTHR34236">
    <property type="entry name" value="DIMETHYL SULFOXIDE REDUCTASE TRANSCRIPTIONAL ACTIVATOR"/>
    <property type="match status" value="1"/>
</dbReference>
<name>A0A2I8VQP8_9EURY</name>
<evidence type="ECO:0000256" key="2">
    <source>
        <dbReference type="ARBA" id="ARBA00023163"/>
    </source>
</evidence>
<protein>
    <recommendedName>
        <fullName evidence="3">HTH bat-type domain-containing protein</fullName>
    </recommendedName>
</protein>
<gene>
    <name evidence="4" type="ORF">C2R22_22120</name>
</gene>
<keyword evidence="1" id="KW-0805">Transcription regulation</keyword>
<dbReference type="PANTHER" id="PTHR34236:SF1">
    <property type="entry name" value="DIMETHYL SULFOXIDE REDUCTASE TRANSCRIPTIONAL ACTIVATOR"/>
    <property type="match status" value="1"/>
</dbReference>
<evidence type="ECO:0000313" key="5">
    <source>
        <dbReference type="Proteomes" id="UP000236584"/>
    </source>
</evidence>
<evidence type="ECO:0000313" key="4">
    <source>
        <dbReference type="EMBL" id="AUV84252.1"/>
    </source>
</evidence>